<feature type="transmembrane region" description="Helical" evidence="2">
    <location>
        <begin position="77"/>
        <end position="96"/>
    </location>
</feature>
<name>A0A5C5S049_9ACTN</name>
<sequence>MSDEPARSGSSGPPSPSAARGDAVVTAERLWRLGAMVAVVALVVRGLAWLIGSRRDIQPGWLYPGSVWDRLGETWDWYGWVVTGALCVIFAAMVAIERRRGFRVAAVLSLLCTAVSAVLVIHTVYVLYLEPLKVAVLTVGIVAIFLLVDALGPRVAAWAARPPR</sequence>
<feature type="region of interest" description="Disordered" evidence="1">
    <location>
        <begin position="1"/>
        <end position="20"/>
    </location>
</feature>
<dbReference type="AlphaFoldDB" id="A0A5C5S049"/>
<reference evidence="3 4" key="1">
    <citation type="submission" date="2019-06" db="EMBL/GenBank/DDBJ databases">
        <title>Tsukamurella conjunctivitidis sp. nov., Tsukamurella assacharolytica sp. nov. and Tsukamurella sputae sp. nov. isolated from patients with conjunctivitis, bacteraemia (lymphoma) and respiratory infection (sputum) in Hong Kong.</title>
        <authorList>
            <person name="Teng J.L.L."/>
            <person name="Lee H.H."/>
            <person name="Fong J.Y.H."/>
            <person name="Fok K.M.N."/>
            <person name="Lau S.K.P."/>
            <person name="Woo P.C.Y."/>
        </authorList>
    </citation>
    <scope>NUCLEOTIDE SEQUENCE [LARGE SCALE GENOMIC DNA]</scope>
    <source>
        <strain evidence="3 4">HKU72</strain>
    </source>
</reference>
<feature type="transmembrane region" description="Helical" evidence="2">
    <location>
        <begin position="30"/>
        <end position="51"/>
    </location>
</feature>
<dbReference type="Proteomes" id="UP000319375">
    <property type="component" value="Unassembled WGS sequence"/>
</dbReference>
<protein>
    <submittedName>
        <fullName evidence="3">YibE/F family protein</fullName>
    </submittedName>
</protein>
<organism evidence="3 4">
    <name type="scientific">Tsukamurella conjunctivitidis</name>
    <dbReference type="NCBI Taxonomy" id="2592068"/>
    <lineage>
        <taxon>Bacteria</taxon>
        <taxon>Bacillati</taxon>
        <taxon>Actinomycetota</taxon>
        <taxon>Actinomycetes</taxon>
        <taxon>Mycobacteriales</taxon>
        <taxon>Tsukamurellaceae</taxon>
        <taxon>Tsukamurella</taxon>
    </lineage>
</organism>
<feature type="transmembrane region" description="Helical" evidence="2">
    <location>
        <begin position="134"/>
        <end position="152"/>
    </location>
</feature>
<evidence type="ECO:0000313" key="4">
    <source>
        <dbReference type="Proteomes" id="UP000319375"/>
    </source>
</evidence>
<dbReference type="EMBL" id="VIGX01000008">
    <property type="protein sequence ID" value="TWS28073.1"/>
    <property type="molecule type" value="Genomic_DNA"/>
</dbReference>
<keyword evidence="2" id="KW-0472">Membrane</keyword>
<dbReference type="RefSeq" id="WP_158645112.1">
    <property type="nucleotide sequence ID" value="NZ_VIGX01000008.1"/>
</dbReference>
<accession>A0A5C5S049</accession>
<comment type="caution">
    <text evidence="3">The sequence shown here is derived from an EMBL/GenBank/DDBJ whole genome shotgun (WGS) entry which is preliminary data.</text>
</comment>
<keyword evidence="2" id="KW-0812">Transmembrane</keyword>
<keyword evidence="4" id="KW-1185">Reference proteome</keyword>
<feature type="compositionally biased region" description="Low complexity" evidence="1">
    <location>
        <begin position="7"/>
        <end position="20"/>
    </location>
</feature>
<evidence type="ECO:0000313" key="3">
    <source>
        <dbReference type="EMBL" id="TWS28073.1"/>
    </source>
</evidence>
<evidence type="ECO:0000256" key="1">
    <source>
        <dbReference type="SAM" id="MobiDB-lite"/>
    </source>
</evidence>
<keyword evidence="2" id="KW-1133">Transmembrane helix</keyword>
<feature type="transmembrane region" description="Helical" evidence="2">
    <location>
        <begin position="108"/>
        <end position="128"/>
    </location>
</feature>
<evidence type="ECO:0000256" key="2">
    <source>
        <dbReference type="SAM" id="Phobius"/>
    </source>
</evidence>
<gene>
    <name evidence="3" type="ORF">FK530_15410</name>
</gene>
<proteinExistence type="predicted"/>